<gene>
    <name evidence="1" type="ORF">Aco03nite_002240</name>
</gene>
<dbReference type="Proteomes" id="UP000612282">
    <property type="component" value="Unassembled WGS sequence"/>
</dbReference>
<dbReference type="EMBL" id="BOMG01000004">
    <property type="protein sequence ID" value="GID51820.1"/>
    <property type="molecule type" value="Genomic_DNA"/>
</dbReference>
<comment type="caution">
    <text evidence="1">The sequence shown here is derived from an EMBL/GenBank/DDBJ whole genome shotgun (WGS) entry which is preliminary data.</text>
</comment>
<accession>A0ABQ3WZW4</accession>
<evidence type="ECO:0000313" key="2">
    <source>
        <dbReference type="Proteomes" id="UP000612282"/>
    </source>
</evidence>
<dbReference type="RefSeq" id="WP_203792644.1">
    <property type="nucleotide sequence ID" value="NZ_BAAAQE010000090.1"/>
</dbReference>
<organism evidence="1 2">
    <name type="scientific">Actinoplanes couchii</name>
    <dbReference type="NCBI Taxonomy" id="403638"/>
    <lineage>
        <taxon>Bacteria</taxon>
        <taxon>Bacillati</taxon>
        <taxon>Actinomycetota</taxon>
        <taxon>Actinomycetes</taxon>
        <taxon>Micromonosporales</taxon>
        <taxon>Micromonosporaceae</taxon>
        <taxon>Actinoplanes</taxon>
    </lineage>
</organism>
<keyword evidence="2" id="KW-1185">Reference proteome</keyword>
<protein>
    <submittedName>
        <fullName evidence="1">Uncharacterized protein</fullName>
    </submittedName>
</protein>
<sequence>MDEEPKSITEQAWELIALHGLTDDQQNARFQAANEVTVGIGEPNSVGNEAHVVDFSDLHKEIQRLWDEHRGMLPPK</sequence>
<name>A0ABQ3WZW4_9ACTN</name>
<evidence type="ECO:0000313" key="1">
    <source>
        <dbReference type="EMBL" id="GID51820.1"/>
    </source>
</evidence>
<reference evidence="1 2" key="1">
    <citation type="submission" date="2021-01" db="EMBL/GenBank/DDBJ databases">
        <title>Whole genome shotgun sequence of Actinoplanes couchii NBRC 106145.</title>
        <authorList>
            <person name="Komaki H."/>
            <person name="Tamura T."/>
        </authorList>
    </citation>
    <scope>NUCLEOTIDE SEQUENCE [LARGE SCALE GENOMIC DNA]</scope>
    <source>
        <strain evidence="1 2">NBRC 106145</strain>
    </source>
</reference>
<proteinExistence type="predicted"/>